<feature type="region of interest" description="Disordered" evidence="1">
    <location>
        <begin position="1"/>
        <end position="85"/>
    </location>
</feature>
<dbReference type="GO" id="GO:0006355">
    <property type="term" value="P:regulation of DNA-templated transcription"/>
    <property type="evidence" value="ECO:0007669"/>
    <property type="project" value="InterPro"/>
</dbReference>
<dbReference type="EMBL" id="LT882691">
    <property type="protein sequence ID" value="SMY30273.1"/>
    <property type="molecule type" value="Genomic_DNA"/>
</dbReference>
<feature type="compositionally biased region" description="Low complexity" evidence="1">
    <location>
        <begin position="48"/>
        <end position="59"/>
    </location>
</feature>
<evidence type="ECO:0000313" key="4">
    <source>
        <dbReference type="Proteomes" id="UP000215453"/>
    </source>
</evidence>
<accession>A0A1Y6M0W5</accession>
<organism evidence="3 4">
    <name type="scientific">Zymoseptoria tritici ST99CH_1A5</name>
    <dbReference type="NCBI Taxonomy" id="1276529"/>
    <lineage>
        <taxon>Eukaryota</taxon>
        <taxon>Fungi</taxon>
        <taxon>Dikarya</taxon>
        <taxon>Ascomycota</taxon>
        <taxon>Pezizomycotina</taxon>
        <taxon>Dothideomycetes</taxon>
        <taxon>Dothideomycetidae</taxon>
        <taxon>Mycosphaerellales</taxon>
        <taxon>Mycosphaerellaceae</taxon>
        <taxon>Zymoseptoria</taxon>
    </lineage>
</organism>
<protein>
    <recommendedName>
        <fullName evidence="2">Transcriptional coactivator p15 (PC4) C-terminal domain-containing protein</fullName>
    </recommendedName>
</protein>
<dbReference type="Gene3D" id="2.30.31.10">
    <property type="entry name" value="Transcriptional Coactivator Pc4, Chain A"/>
    <property type="match status" value="1"/>
</dbReference>
<evidence type="ECO:0000256" key="1">
    <source>
        <dbReference type="SAM" id="MobiDB-lite"/>
    </source>
</evidence>
<name>A0A1Y6M0W5_ZYMTR</name>
<proteinExistence type="predicted"/>
<sequence length="137" mass="15255">MDVELEKMREALQALKTSSTPLPPTQMPTTTRPSKPDPLTTTKQPADPSATTKHLTTTPTKPPSTPSILTPPLQPDSTSNNPFWQISPRRRLQISDYKGKILISIREWYEKDGEVLTGMEVSLLLFLDAEGVVTVVW</sequence>
<dbReference type="SUPFAM" id="SSF54447">
    <property type="entry name" value="ssDNA-binding transcriptional regulator domain"/>
    <property type="match status" value="1"/>
</dbReference>
<evidence type="ECO:0000259" key="2">
    <source>
        <dbReference type="Pfam" id="PF02229"/>
    </source>
</evidence>
<reference evidence="3 4" key="1">
    <citation type="submission" date="2016-10" db="EMBL/GenBank/DDBJ databases">
        <authorList>
            <person name="Varghese N."/>
        </authorList>
    </citation>
    <scope>NUCLEOTIDE SEQUENCE [LARGE SCALE GENOMIC DNA]</scope>
</reference>
<feature type="domain" description="Transcriptional coactivator p15 (PC4) C-terminal" evidence="2">
    <location>
        <begin position="84"/>
        <end position="118"/>
    </location>
</feature>
<dbReference type="GO" id="GO:0003677">
    <property type="term" value="F:DNA binding"/>
    <property type="evidence" value="ECO:0007669"/>
    <property type="project" value="InterPro"/>
</dbReference>
<dbReference type="AlphaFoldDB" id="A0A1Y6M0W5"/>
<dbReference type="InterPro" id="IPR003173">
    <property type="entry name" value="PC4_C"/>
</dbReference>
<dbReference type="Proteomes" id="UP000215453">
    <property type="component" value="Chromosome 16"/>
</dbReference>
<feature type="compositionally biased region" description="Basic and acidic residues" evidence="1">
    <location>
        <begin position="1"/>
        <end position="10"/>
    </location>
</feature>
<dbReference type="Pfam" id="PF02229">
    <property type="entry name" value="PC4"/>
    <property type="match status" value="1"/>
</dbReference>
<gene>
    <name evidence="3" type="ORF">ZT1A5_G11724</name>
</gene>
<evidence type="ECO:0000313" key="3">
    <source>
        <dbReference type="EMBL" id="SMY30273.1"/>
    </source>
</evidence>
<dbReference type="InterPro" id="IPR009044">
    <property type="entry name" value="ssDNA-bd_transcriptional_reg"/>
</dbReference>